<dbReference type="InterPro" id="IPR001855">
    <property type="entry name" value="Defensin_beta-like"/>
</dbReference>
<accession>A0A8C3F4I1</accession>
<feature type="domain" description="Beta-defensin-like" evidence="1">
    <location>
        <begin position="37"/>
        <end position="68"/>
    </location>
</feature>
<evidence type="ECO:0000259" key="1">
    <source>
        <dbReference type="Pfam" id="PF00711"/>
    </source>
</evidence>
<dbReference type="Proteomes" id="UP000694380">
    <property type="component" value="Unplaced"/>
</dbReference>
<reference evidence="2" key="2">
    <citation type="submission" date="2025-09" db="UniProtKB">
        <authorList>
            <consortium name="Ensembl"/>
        </authorList>
    </citation>
    <scope>IDENTIFICATION</scope>
</reference>
<evidence type="ECO:0000313" key="2">
    <source>
        <dbReference type="Ensembl" id="ENSCPBP00000002935.1"/>
    </source>
</evidence>
<keyword evidence="3" id="KW-1185">Reference proteome</keyword>
<organism evidence="2 3">
    <name type="scientific">Chrysemys picta bellii</name>
    <name type="common">Western painted turtle</name>
    <name type="synonym">Emys bellii</name>
    <dbReference type="NCBI Taxonomy" id="8478"/>
    <lineage>
        <taxon>Eukaryota</taxon>
        <taxon>Metazoa</taxon>
        <taxon>Chordata</taxon>
        <taxon>Craniata</taxon>
        <taxon>Vertebrata</taxon>
        <taxon>Euteleostomi</taxon>
        <taxon>Archelosauria</taxon>
        <taxon>Testudinata</taxon>
        <taxon>Testudines</taxon>
        <taxon>Cryptodira</taxon>
        <taxon>Durocryptodira</taxon>
        <taxon>Testudinoidea</taxon>
        <taxon>Emydidae</taxon>
        <taxon>Chrysemys</taxon>
    </lineage>
</organism>
<dbReference type="Pfam" id="PF00711">
    <property type="entry name" value="Defensin_beta"/>
    <property type="match status" value="1"/>
</dbReference>
<reference evidence="2" key="1">
    <citation type="submission" date="2025-08" db="UniProtKB">
        <authorList>
            <consortium name="Ensembl"/>
        </authorList>
    </citation>
    <scope>IDENTIFICATION</scope>
</reference>
<dbReference type="GO" id="GO:0006952">
    <property type="term" value="P:defense response"/>
    <property type="evidence" value="ECO:0007669"/>
    <property type="project" value="InterPro"/>
</dbReference>
<name>A0A8C3F4I1_CHRPI</name>
<proteinExistence type="predicted"/>
<protein>
    <recommendedName>
        <fullName evidence="1">Beta-defensin-like domain-containing protein</fullName>
    </recommendedName>
</protein>
<dbReference type="Ensembl" id="ENSCPBT00000003587.1">
    <property type="protein sequence ID" value="ENSCPBP00000002935.1"/>
    <property type="gene ID" value="ENSCPBG00000002367.1"/>
</dbReference>
<dbReference type="AlphaFoldDB" id="A0A8C3F4I1"/>
<dbReference type="OMA" id="RINESCG"/>
<dbReference type="GeneTree" id="ENSGT00950000185025"/>
<dbReference type="GO" id="GO:0005576">
    <property type="term" value="C:extracellular region"/>
    <property type="evidence" value="ECO:0007669"/>
    <property type="project" value="InterPro"/>
</dbReference>
<evidence type="ECO:0000313" key="3">
    <source>
        <dbReference type="Proteomes" id="UP000694380"/>
    </source>
</evidence>
<sequence>MGNARHAAITALVYTYMRMKMKTLFLCAGFTRGINNPGACRLAGGFCRSRCPPNFRINESCGFVQSCCITRGWVSSGCHKGDITV</sequence>